<dbReference type="GO" id="GO:0003677">
    <property type="term" value="F:DNA binding"/>
    <property type="evidence" value="ECO:0007669"/>
    <property type="project" value="UniProtKB-KW"/>
</dbReference>
<protein>
    <recommendedName>
        <fullName evidence="3">HTH CENPB-type domain-containing protein</fullName>
    </recommendedName>
</protein>
<feature type="region of interest" description="Disordered" evidence="2">
    <location>
        <begin position="24"/>
        <end position="45"/>
    </location>
</feature>
<keyword evidence="1" id="KW-0238">DNA-binding</keyword>
<dbReference type="GO" id="GO:0005634">
    <property type="term" value="C:nucleus"/>
    <property type="evidence" value="ECO:0007669"/>
    <property type="project" value="TreeGrafter"/>
</dbReference>
<reference evidence="5" key="1">
    <citation type="submission" date="2011-08" db="EMBL/GenBank/DDBJ databases">
        <title>The draft genome of Latimeria chalumnae.</title>
        <authorList>
            <person name="Di Palma F."/>
            <person name="Alfoldi J."/>
            <person name="Johnson J."/>
            <person name="Berlin A."/>
            <person name="Gnerre S."/>
            <person name="Jaffe D."/>
            <person name="MacCallum I."/>
            <person name="Young S."/>
            <person name="Walker B.J."/>
            <person name="Lander E."/>
            <person name="Lindblad-Toh K."/>
        </authorList>
    </citation>
    <scope>NUCLEOTIDE SEQUENCE [LARGE SCALE GENOMIC DNA]</scope>
    <source>
        <strain evidence="5">Wild caught</strain>
    </source>
</reference>
<evidence type="ECO:0000256" key="1">
    <source>
        <dbReference type="ARBA" id="ARBA00023125"/>
    </source>
</evidence>
<reference evidence="4" key="3">
    <citation type="submission" date="2025-09" db="UniProtKB">
        <authorList>
            <consortium name="Ensembl"/>
        </authorList>
    </citation>
    <scope>IDENTIFICATION</scope>
</reference>
<dbReference type="Pfam" id="PF03184">
    <property type="entry name" value="DDE_1"/>
    <property type="match status" value="1"/>
</dbReference>
<dbReference type="eggNOG" id="KOG3105">
    <property type="taxonomic scope" value="Eukaryota"/>
</dbReference>
<evidence type="ECO:0000256" key="2">
    <source>
        <dbReference type="SAM" id="MobiDB-lite"/>
    </source>
</evidence>
<dbReference type="GeneTree" id="ENSGT00940000163615"/>
<organism evidence="4 5">
    <name type="scientific">Latimeria chalumnae</name>
    <name type="common">Coelacanth</name>
    <dbReference type="NCBI Taxonomy" id="7897"/>
    <lineage>
        <taxon>Eukaryota</taxon>
        <taxon>Metazoa</taxon>
        <taxon>Chordata</taxon>
        <taxon>Craniata</taxon>
        <taxon>Vertebrata</taxon>
        <taxon>Euteleostomi</taxon>
        <taxon>Coelacanthiformes</taxon>
        <taxon>Coelacanthidae</taxon>
        <taxon>Latimeria</taxon>
    </lineage>
</organism>
<dbReference type="Ensembl" id="ENSLACT00000007150.1">
    <property type="protein sequence ID" value="ENSLACP00000007091.1"/>
    <property type="gene ID" value="ENSLACG00000006292.1"/>
</dbReference>
<feature type="compositionally biased region" description="Basic and acidic residues" evidence="2">
    <location>
        <begin position="52"/>
        <end position="63"/>
    </location>
</feature>
<keyword evidence="5" id="KW-1185">Reference proteome</keyword>
<accession>H3ABS0</accession>
<name>H3ABS0_LATCH</name>
<dbReference type="EMBL" id="AFYH01223549">
    <property type="status" value="NOT_ANNOTATED_CDS"/>
    <property type="molecule type" value="Genomic_DNA"/>
</dbReference>
<evidence type="ECO:0000313" key="4">
    <source>
        <dbReference type="Ensembl" id="ENSLACP00000007091.1"/>
    </source>
</evidence>
<evidence type="ECO:0000313" key="5">
    <source>
        <dbReference type="Proteomes" id="UP000008672"/>
    </source>
</evidence>
<feature type="domain" description="HTH CENPB-type" evidence="3">
    <location>
        <begin position="61"/>
        <end position="132"/>
    </location>
</feature>
<dbReference type="SUPFAM" id="SSF46689">
    <property type="entry name" value="Homeodomain-like"/>
    <property type="match status" value="2"/>
</dbReference>
<dbReference type="InterPro" id="IPR050863">
    <property type="entry name" value="CenT-Element_Derived"/>
</dbReference>
<dbReference type="HOGENOM" id="CLU_018294_0_4_1"/>
<dbReference type="AlphaFoldDB" id="H3ABS0"/>
<dbReference type="InterPro" id="IPR006600">
    <property type="entry name" value="HTH_CenpB_DNA-bd_dom"/>
</dbReference>
<dbReference type="PANTHER" id="PTHR19303">
    <property type="entry name" value="TRANSPOSON"/>
    <property type="match status" value="1"/>
</dbReference>
<dbReference type="PROSITE" id="PS51253">
    <property type="entry name" value="HTH_CENPB"/>
    <property type="match status" value="1"/>
</dbReference>
<sequence>LSGKGKGKRKTLFADEKRHLLESYDSLPKTSQRDAAQKLGIPQPTLSKILKDRESIKQNEGDRKRMRSGKTPKVKVALKWIRNARERNAPLSGPLVMQKAEELAVALGVIDFKASTGWFEFKNERGLFLGKCMEKPKTQTLGHVTSEWLENEWIEMRHDFAEEDIWNADESGIYFRALPDGTLTFKSDNKKGGKKSKERITALFICSMAGKKKDLFIIGSQNPRCFKNVRHLPVRYAANASAWMTGYLFGEWLKDWDRKLGQEKRKILLLVDNCTAHVTKDVALRFLPKNTTSILQPCDQGIIRTAKAYFRKQMARTVLHHIDDENNKATAVEIARKISLLDAILMLANAWSDVDASTIRNCWKKGGLVIAPMEEAIVVEPPRELNAHEFEEWMDIDDNAFVMQPVSDEDIVTEIRDQFDVKPENNAEADSDDD</sequence>
<reference evidence="4" key="2">
    <citation type="submission" date="2025-08" db="UniProtKB">
        <authorList>
            <consortium name="Ensembl"/>
        </authorList>
    </citation>
    <scope>IDENTIFICATION</scope>
</reference>
<feature type="region of interest" description="Disordered" evidence="2">
    <location>
        <begin position="52"/>
        <end position="71"/>
    </location>
</feature>
<proteinExistence type="predicted"/>
<dbReference type="PANTHER" id="PTHR19303:SF73">
    <property type="entry name" value="PROTEIN PDC2"/>
    <property type="match status" value="1"/>
</dbReference>
<dbReference type="InterPro" id="IPR009057">
    <property type="entry name" value="Homeodomain-like_sf"/>
</dbReference>
<dbReference type="InterPro" id="IPR004875">
    <property type="entry name" value="DDE_SF_endonuclease_dom"/>
</dbReference>
<dbReference type="Gene3D" id="1.10.10.60">
    <property type="entry name" value="Homeodomain-like"/>
    <property type="match status" value="2"/>
</dbReference>
<dbReference type="InParanoid" id="H3ABS0"/>
<dbReference type="Proteomes" id="UP000008672">
    <property type="component" value="Unassembled WGS sequence"/>
</dbReference>
<evidence type="ECO:0000259" key="3">
    <source>
        <dbReference type="PROSITE" id="PS51253"/>
    </source>
</evidence>
<dbReference type="Pfam" id="PF03221">
    <property type="entry name" value="HTH_Tnp_Tc5"/>
    <property type="match status" value="1"/>
</dbReference>
<dbReference type="OMA" id="WIKTEWP"/>